<dbReference type="GO" id="GO:0005886">
    <property type="term" value="C:plasma membrane"/>
    <property type="evidence" value="ECO:0007669"/>
    <property type="project" value="TreeGrafter"/>
</dbReference>
<evidence type="ECO:0000256" key="2">
    <source>
        <dbReference type="SAM" id="MobiDB-lite"/>
    </source>
</evidence>
<accession>A0A8J3BAU9</accession>
<comment type="caution">
    <text evidence="4">The sequence shown here is derived from an EMBL/GenBank/DDBJ whole genome shotgun (WGS) entry which is preliminary data.</text>
</comment>
<reference evidence="4" key="2">
    <citation type="submission" date="2020-09" db="EMBL/GenBank/DDBJ databases">
        <authorList>
            <person name="Sun Q."/>
            <person name="Ohkuma M."/>
        </authorList>
    </citation>
    <scope>NUCLEOTIDE SEQUENCE</scope>
    <source>
        <strain evidence="4">JCM 3090</strain>
    </source>
</reference>
<reference evidence="4" key="1">
    <citation type="journal article" date="2014" name="Int. J. Syst. Evol. Microbiol.">
        <title>Complete genome sequence of Corynebacterium casei LMG S-19264T (=DSM 44701T), isolated from a smear-ripened cheese.</title>
        <authorList>
            <consortium name="US DOE Joint Genome Institute (JGI-PGF)"/>
            <person name="Walter F."/>
            <person name="Albersmeier A."/>
            <person name="Kalinowski J."/>
            <person name="Ruckert C."/>
        </authorList>
    </citation>
    <scope>NUCLEOTIDE SEQUENCE</scope>
    <source>
        <strain evidence="4">JCM 3090</strain>
    </source>
</reference>
<evidence type="ECO:0000256" key="1">
    <source>
        <dbReference type="ARBA" id="ARBA00009108"/>
    </source>
</evidence>
<evidence type="ECO:0000256" key="3">
    <source>
        <dbReference type="SAM" id="Phobius"/>
    </source>
</evidence>
<evidence type="ECO:0000313" key="5">
    <source>
        <dbReference type="Proteomes" id="UP000649739"/>
    </source>
</evidence>
<dbReference type="Gene3D" id="3.30.70.1880">
    <property type="entry name" value="Protein of unknown function DUF881"/>
    <property type="match status" value="1"/>
</dbReference>
<feature type="compositionally biased region" description="Pro residues" evidence="2">
    <location>
        <begin position="22"/>
        <end position="32"/>
    </location>
</feature>
<dbReference type="PANTHER" id="PTHR37313">
    <property type="entry name" value="UPF0749 PROTEIN RV1825"/>
    <property type="match status" value="1"/>
</dbReference>
<name>A0A8J3BAU9_9ACTN</name>
<feature type="compositionally biased region" description="Gly residues" evidence="2">
    <location>
        <begin position="70"/>
        <end position="81"/>
    </location>
</feature>
<feature type="region of interest" description="Disordered" evidence="2">
    <location>
        <begin position="1"/>
        <end position="90"/>
    </location>
</feature>
<keyword evidence="3" id="KW-0472">Membrane</keyword>
<dbReference type="Pfam" id="PF05949">
    <property type="entry name" value="DUF881"/>
    <property type="match status" value="1"/>
</dbReference>
<feature type="transmembrane region" description="Helical" evidence="3">
    <location>
        <begin position="131"/>
        <end position="151"/>
    </location>
</feature>
<dbReference type="RefSeq" id="WP_189172007.1">
    <property type="nucleotide sequence ID" value="NZ_BMQB01000012.1"/>
</dbReference>
<keyword evidence="3" id="KW-1133">Transmembrane helix</keyword>
<dbReference type="PANTHER" id="PTHR37313:SF2">
    <property type="entry name" value="UPF0749 PROTEIN YLXX"/>
    <property type="match status" value="1"/>
</dbReference>
<keyword evidence="3" id="KW-0812">Transmembrane</keyword>
<evidence type="ECO:0008006" key="6">
    <source>
        <dbReference type="Google" id="ProtNLM"/>
    </source>
</evidence>
<proteinExistence type="inferred from homology"/>
<dbReference type="InterPro" id="IPR010273">
    <property type="entry name" value="DUF881"/>
</dbReference>
<keyword evidence="5" id="KW-1185">Reference proteome</keyword>
<sequence length="358" mass="36363">MTATPPSAGPPEPRPAGSTPPADTPDPRPAAYPDPDVARAADPAPSTDPRPGAARPADARPGGDAAARPGAGGGHGAGHPRGGAHAASARLAAAAARARRAAARLARTAAAGWPATRPADGGTERPAKRRLSGAGAAIAVLLALLGFGLVAQLRNVANDQSLDTAREDDLVRILSDLEAREQRLSTDVRRLEESERQLGSGAQRREAALADASRRANALGILAGTLPAEGSGMHVRLSGNPDQVSARTLLDTVQELRNSGAEVMQLSGANADPLRVVASSYFIDADGGVKVDGKALTGPYTIDVVGDATIMQSALTIFGGVVETVSEAGGSVTMEPAAVVKVTARYSGFNLQYARPAS</sequence>
<dbReference type="EMBL" id="BMQB01000012">
    <property type="protein sequence ID" value="GGK08387.1"/>
    <property type="molecule type" value="Genomic_DNA"/>
</dbReference>
<feature type="compositionally biased region" description="Low complexity" evidence="2">
    <location>
        <begin position="33"/>
        <end position="69"/>
    </location>
</feature>
<gene>
    <name evidence="4" type="ORF">GCM10010123_42900</name>
</gene>
<dbReference type="Proteomes" id="UP000649739">
    <property type="component" value="Unassembled WGS sequence"/>
</dbReference>
<comment type="similarity">
    <text evidence="1">Belongs to the UPF0749 family.</text>
</comment>
<organism evidence="4 5">
    <name type="scientific">Pilimelia anulata</name>
    <dbReference type="NCBI Taxonomy" id="53371"/>
    <lineage>
        <taxon>Bacteria</taxon>
        <taxon>Bacillati</taxon>
        <taxon>Actinomycetota</taxon>
        <taxon>Actinomycetes</taxon>
        <taxon>Micromonosporales</taxon>
        <taxon>Micromonosporaceae</taxon>
        <taxon>Pilimelia</taxon>
    </lineage>
</organism>
<protein>
    <recommendedName>
        <fullName evidence="6">DUF881 domain-containing protein</fullName>
    </recommendedName>
</protein>
<evidence type="ECO:0000313" key="4">
    <source>
        <dbReference type="EMBL" id="GGK08387.1"/>
    </source>
</evidence>
<dbReference type="AlphaFoldDB" id="A0A8J3BAU9"/>